<dbReference type="EMBL" id="CH476602">
    <property type="protein sequence ID" value="EAU32807.1"/>
    <property type="molecule type" value="Genomic_DNA"/>
</dbReference>
<dbReference type="InterPro" id="IPR036928">
    <property type="entry name" value="AS_sf"/>
</dbReference>
<dbReference type="STRING" id="341663.Q0CJ71"/>
<dbReference type="Proteomes" id="UP000007963">
    <property type="component" value="Unassembled WGS sequence"/>
</dbReference>
<sequence>MGAQTKELLDRYQSDIFLCSASGWHPGMVGGYPTVSIPIGTFPPDTPVQKRPASGLVQKAPGVPFSIVMVARRWEDQKLLDIAHIFEQAMDIQDSLHLKIEPTVEIQVSDRTT</sequence>
<evidence type="ECO:0008006" key="3">
    <source>
        <dbReference type="Google" id="ProtNLM"/>
    </source>
</evidence>
<evidence type="ECO:0000313" key="2">
    <source>
        <dbReference type="Proteomes" id="UP000007963"/>
    </source>
</evidence>
<name>Q0CJ71_ASPTN</name>
<dbReference type="AlphaFoldDB" id="Q0CJ71"/>
<dbReference type="OrthoDB" id="566138at2759"/>
<accession>Q0CJ71</accession>
<organism evidence="1 2">
    <name type="scientific">Aspergillus terreus (strain NIH 2624 / FGSC A1156)</name>
    <dbReference type="NCBI Taxonomy" id="341663"/>
    <lineage>
        <taxon>Eukaryota</taxon>
        <taxon>Fungi</taxon>
        <taxon>Dikarya</taxon>
        <taxon>Ascomycota</taxon>
        <taxon>Pezizomycotina</taxon>
        <taxon>Eurotiomycetes</taxon>
        <taxon>Eurotiomycetidae</taxon>
        <taxon>Eurotiales</taxon>
        <taxon>Aspergillaceae</taxon>
        <taxon>Aspergillus</taxon>
        <taxon>Aspergillus subgen. Circumdati</taxon>
    </lineage>
</organism>
<dbReference type="GeneID" id="4322446"/>
<dbReference type="VEuPathDB" id="FungiDB:ATEG_06263"/>
<proteinExistence type="predicted"/>
<dbReference type="Gene3D" id="3.90.1300.10">
    <property type="entry name" value="Amidase signature (AS) domain"/>
    <property type="match status" value="1"/>
</dbReference>
<protein>
    <recommendedName>
        <fullName evidence="3">Amidase domain-containing protein</fullName>
    </recommendedName>
</protein>
<dbReference type="RefSeq" id="XP_001215441.1">
    <property type="nucleotide sequence ID" value="XM_001215441.1"/>
</dbReference>
<evidence type="ECO:0000313" key="1">
    <source>
        <dbReference type="EMBL" id="EAU32807.1"/>
    </source>
</evidence>
<dbReference type="SUPFAM" id="SSF75304">
    <property type="entry name" value="Amidase signature (AS) enzymes"/>
    <property type="match status" value="1"/>
</dbReference>
<gene>
    <name evidence="1" type="ORF">ATEG_06263</name>
</gene>
<reference evidence="2" key="1">
    <citation type="submission" date="2005-09" db="EMBL/GenBank/DDBJ databases">
        <title>Annotation of the Aspergillus terreus NIH2624 genome.</title>
        <authorList>
            <person name="Birren B.W."/>
            <person name="Lander E.S."/>
            <person name="Galagan J.E."/>
            <person name="Nusbaum C."/>
            <person name="Devon K."/>
            <person name="Henn M."/>
            <person name="Ma L.-J."/>
            <person name="Jaffe D.B."/>
            <person name="Butler J."/>
            <person name="Alvarez P."/>
            <person name="Gnerre S."/>
            <person name="Grabherr M."/>
            <person name="Kleber M."/>
            <person name="Mauceli E.W."/>
            <person name="Brockman W."/>
            <person name="Rounsley S."/>
            <person name="Young S.K."/>
            <person name="LaButti K."/>
            <person name="Pushparaj V."/>
            <person name="DeCaprio D."/>
            <person name="Crawford M."/>
            <person name="Koehrsen M."/>
            <person name="Engels R."/>
            <person name="Montgomery P."/>
            <person name="Pearson M."/>
            <person name="Howarth C."/>
            <person name="Larson L."/>
            <person name="Luoma S."/>
            <person name="White J."/>
            <person name="Alvarado L."/>
            <person name="Kodira C.D."/>
            <person name="Zeng Q."/>
            <person name="Oleary S."/>
            <person name="Yandava C."/>
            <person name="Denning D.W."/>
            <person name="Nierman W.C."/>
            <person name="Milne T."/>
            <person name="Madden K."/>
        </authorList>
    </citation>
    <scope>NUCLEOTIDE SEQUENCE [LARGE SCALE GENOMIC DNA]</scope>
    <source>
        <strain evidence="2">NIH 2624 / FGSC A1156</strain>
    </source>
</reference>
<dbReference type="HOGENOM" id="CLU_2133027_0_0_1"/>